<dbReference type="InterPro" id="IPR013320">
    <property type="entry name" value="ConA-like_dom_sf"/>
</dbReference>
<evidence type="ECO:0000256" key="5">
    <source>
        <dbReference type="SAM" id="MobiDB-lite"/>
    </source>
</evidence>
<evidence type="ECO:0000256" key="3">
    <source>
        <dbReference type="ARBA" id="ARBA00023295"/>
    </source>
</evidence>
<feature type="compositionally biased region" description="Low complexity" evidence="5">
    <location>
        <begin position="8"/>
        <end position="32"/>
    </location>
</feature>
<accession>A0ABR0DWW2</accession>
<feature type="region of interest" description="Disordered" evidence="5">
    <location>
        <begin position="1"/>
        <end position="37"/>
    </location>
</feature>
<keyword evidence="9" id="KW-1185">Reference proteome</keyword>
<evidence type="ECO:0000256" key="1">
    <source>
        <dbReference type="ARBA" id="ARBA00009902"/>
    </source>
</evidence>
<gene>
    <name evidence="8" type="ORF">PRZ48_014854</name>
</gene>
<dbReference type="InterPro" id="IPR013148">
    <property type="entry name" value="Glyco_hydro_32_N"/>
</dbReference>
<dbReference type="Pfam" id="PF00251">
    <property type="entry name" value="Glyco_hydro_32N"/>
    <property type="match status" value="1"/>
</dbReference>
<dbReference type="CDD" id="cd18621">
    <property type="entry name" value="GH32_XdINV-like"/>
    <property type="match status" value="1"/>
</dbReference>
<dbReference type="Proteomes" id="UP001305779">
    <property type="component" value="Unassembled WGS sequence"/>
</dbReference>
<feature type="domain" description="Glycosyl hydrolase family 32 C-terminal" evidence="7">
    <location>
        <begin position="451"/>
        <end position="612"/>
    </location>
</feature>
<evidence type="ECO:0000313" key="9">
    <source>
        <dbReference type="Proteomes" id="UP001305779"/>
    </source>
</evidence>
<evidence type="ECO:0000256" key="2">
    <source>
        <dbReference type="ARBA" id="ARBA00022801"/>
    </source>
</evidence>
<protein>
    <recommendedName>
        <fullName evidence="10">Beta-fructofuranosidase</fullName>
    </recommendedName>
</protein>
<sequence length="635" mass="70698">MANLSPNSSSGELTPTSSLESSTAPSSPPAWSRQTPTLKQEYLSREERFSRWRPKYHLMAKEGWMNDPCAPGYDPATGLYHLSFQWNPNGTDWGDIAWGSATSPDLIDWTLRERPSLSPEAPYDNKGVFTGCFIKAQDDTITYAYTSVSHLPIHHTLPHTRGSESLSLAKSFDGGKTFDKIAGNPVLPSEPPGIDVTGWRDPYVSKWPSMAKFLGYNENETLFGIISGGIRNVTPTTFLYAISADDLTQWQYLGPLTNFGHNLRPSRWSGDLGKNWEVTNFATMQDQHDSRIKRDFLVMGTEGCIPQRRPSAADPVSLNPSRPARGQLWMSGTLHKPDRSFSSVNMTYNFGGYLDHACLYAANSFYDPLSQKQVIWGWITEEDLCDDLRRAQGWSGVLSMPRELRIQTLRHVIGASASSLDSITSIEKELDDRGAYTICTLASQPYQPLIEALRNGPSVHRATLGTAELSSGPFNPHFQASDIQTTQWELECVFKVSQGTQHLGLSIDHSGDYSRATTLLFDQASETFVINRPAFPIMNSSEFVNTEPEKAPHTLFTTRDPVTGKVSTEHLHIRAWRDNSVLEVFVNGRTAITTRLYAAEETFGMRFFADDCVDGIVDVPSELVSAMIWDNIGLA</sequence>
<evidence type="ECO:0000259" key="7">
    <source>
        <dbReference type="Pfam" id="PF08244"/>
    </source>
</evidence>
<keyword evidence="3 4" id="KW-0326">Glycosidase</keyword>
<dbReference type="InterPro" id="IPR023296">
    <property type="entry name" value="Glyco_hydro_beta-prop_sf"/>
</dbReference>
<dbReference type="InterPro" id="IPR013189">
    <property type="entry name" value="Glyco_hydro_32_C"/>
</dbReference>
<feature type="domain" description="Glycosyl hydrolase family 32 N-terminal" evidence="6">
    <location>
        <begin position="57"/>
        <end position="408"/>
    </location>
</feature>
<dbReference type="InterPro" id="IPR001362">
    <property type="entry name" value="Glyco_hydro_32"/>
</dbReference>
<evidence type="ECO:0000313" key="8">
    <source>
        <dbReference type="EMBL" id="KAK4493669.1"/>
    </source>
</evidence>
<dbReference type="EMBL" id="JAXOVC010000015">
    <property type="protein sequence ID" value="KAK4493669.1"/>
    <property type="molecule type" value="Genomic_DNA"/>
</dbReference>
<evidence type="ECO:0000259" key="6">
    <source>
        <dbReference type="Pfam" id="PF00251"/>
    </source>
</evidence>
<keyword evidence="2 4" id="KW-0378">Hydrolase</keyword>
<dbReference type="PANTHER" id="PTHR42800:SF3">
    <property type="entry name" value="GLYCOSYL HYDROLASE FAMILY 32 N-TERMINAL DOMAIN-CONTAINING PROTEIN"/>
    <property type="match status" value="1"/>
</dbReference>
<dbReference type="Gene3D" id="2.115.10.20">
    <property type="entry name" value="Glycosyl hydrolase domain, family 43"/>
    <property type="match status" value="1"/>
</dbReference>
<dbReference type="SMART" id="SM00640">
    <property type="entry name" value="Glyco_32"/>
    <property type="match status" value="1"/>
</dbReference>
<reference evidence="8 9" key="1">
    <citation type="journal article" date="2023" name="G3 (Bethesda)">
        <title>A chromosome-level genome assembly of Zasmidium syzygii isolated from banana leaves.</title>
        <authorList>
            <person name="van Westerhoven A.C."/>
            <person name="Mehrabi R."/>
            <person name="Talebi R."/>
            <person name="Steentjes M.B.F."/>
            <person name="Corcolon B."/>
            <person name="Chong P.A."/>
            <person name="Kema G.H.J."/>
            <person name="Seidl M.F."/>
        </authorList>
    </citation>
    <scope>NUCLEOTIDE SEQUENCE [LARGE SCALE GENOMIC DNA]</scope>
    <source>
        <strain evidence="8 9">P124</strain>
    </source>
</reference>
<name>A0ABR0DWW2_ZASCE</name>
<dbReference type="Pfam" id="PF08244">
    <property type="entry name" value="Glyco_hydro_32C"/>
    <property type="match status" value="1"/>
</dbReference>
<organism evidence="8 9">
    <name type="scientific">Zasmidium cellare</name>
    <name type="common">Wine cellar mold</name>
    <name type="synonym">Racodium cellare</name>
    <dbReference type="NCBI Taxonomy" id="395010"/>
    <lineage>
        <taxon>Eukaryota</taxon>
        <taxon>Fungi</taxon>
        <taxon>Dikarya</taxon>
        <taxon>Ascomycota</taxon>
        <taxon>Pezizomycotina</taxon>
        <taxon>Dothideomycetes</taxon>
        <taxon>Dothideomycetidae</taxon>
        <taxon>Mycosphaerellales</taxon>
        <taxon>Mycosphaerellaceae</taxon>
        <taxon>Zasmidium</taxon>
    </lineage>
</organism>
<dbReference type="SUPFAM" id="SSF75005">
    <property type="entry name" value="Arabinanase/levansucrase/invertase"/>
    <property type="match status" value="1"/>
</dbReference>
<dbReference type="Gene3D" id="2.60.120.560">
    <property type="entry name" value="Exo-inulinase, domain 1"/>
    <property type="match status" value="1"/>
</dbReference>
<comment type="caution">
    <text evidence="8">The sequence shown here is derived from an EMBL/GenBank/DDBJ whole genome shotgun (WGS) entry which is preliminary data.</text>
</comment>
<proteinExistence type="inferred from homology"/>
<comment type="similarity">
    <text evidence="1 4">Belongs to the glycosyl hydrolase 32 family.</text>
</comment>
<evidence type="ECO:0008006" key="10">
    <source>
        <dbReference type="Google" id="ProtNLM"/>
    </source>
</evidence>
<evidence type="ECO:0000256" key="4">
    <source>
        <dbReference type="RuleBase" id="RU362110"/>
    </source>
</evidence>
<dbReference type="PANTHER" id="PTHR42800">
    <property type="entry name" value="EXOINULINASE INUD (AFU_ORTHOLOGUE AFUA_5G00480)"/>
    <property type="match status" value="1"/>
</dbReference>
<dbReference type="SUPFAM" id="SSF49899">
    <property type="entry name" value="Concanavalin A-like lectins/glucanases"/>
    <property type="match status" value="1"/>
</dbReference>